<dbReference type="EMBL" id="SMKA01000220">
    <property type="protein sequence ID" value="TDC21380.1"/>
    <property type="molecule type" value="Genomic_DNA"/>
</dbReference>
<accession>A0A4R4PHD3</accession>
<dbReference type="Gene3D" id="3.40.960.10">
    <property type="entry name" value="VSR Endonuclease"/>
    <property type="match status" value="1"/>
</dbReference>
<keyword evidence="3" id="KW-1185">Reference proteome</keyword>
<name>A0A4R4PHD3_9ACTN</name>
<organism evidence="2 3">
    <name type="scientific">Kribbella albertanoniae</name>
    <dbReference type="NCBI Taxonomy" id="1266829"/>
    <lineage>
        <taxon>Bacteria</taxon>
        <taxon>Bacillati</taxon>
        <taxon>Actinomycetota</taxon>
        <taxon>Actinomycetes</taxon>
        <taxon>Propionibacteriales</taxon>
        <taxon>Kribbellaceae</taxon>
        <taxon>Kribbella</taxon>
    </lineage>
</organism>
<dbReference type="Proteomes" id="UP000295075">
    <property type="component" value="Unassembled WGS sequence"/>
</dbReference>
<dbReference type="Pfam" id="PF04480">
    <property type="entry name" value="DUF559"/>
    <property type="match status" value="1"/>
</dbReference>
<dbReference type="InterPro" id="IPR011335">
    <property type="entry name" value="Restrct_endonuc-II-like"/>
</dbReference>
<dbReference type="InterPro" id="IPR007569">
    <property type="entry name" value="DUF559"/>
</dbReference>
<evidence type="ECO:0000313" key="2">
    <source>
        <dbReference type="EMBL" id="TDC21380.1"/>
    </source>
</evidence>
<evidence type="ECO:0000313" key="3">
    <source>
        <dbReference type="Proteomes" id="UP000295075"/>
    </source>
</evidence>
<sequence>MDSLIDIVARLGGSAHAAQLLQLTTERKLRAAVQCGELERVARGHYALPSLGPHRLAALAYDGVASHVSAAHLWGLPLLAHPEMPHVTVPVDRRARRGRPAVLHWGPVTGDERLARTTTLLRTVIDCARILPFGEALAVADAALRTRRLSQAELENAAAEMRGFGRPMALQVAAAATALAESFLESVFRGLLISAGFTEFEPQVVVHNALGFIGRVDLGSRPLRLALEVEGYAFHGDATAFAADCRRYDDLVAAGWLVLRFTYKQILLDPAWVIDTVRAAVSLRTRSGALDQASSRLAVAPDRAA</sequence>
<dbReference type="OrthoDB" id="4310518at2"/>
<protein>
    <submittedName>
        <fullName evidence="2">DUF559 domain-containing protein</fullName>
    </submittedName>
</protein>
<dbReference type="AlphaFoldDB" id="A0A4R4PHD3"/>
<reference evidence="2 3" key="1">
    <citation type="submission" date="2019-03" db="EMBL/GenBank/DDBJ databases">
        <title>Draft genome sequences of novel Actinobacteria.</title>
        <authorList>
            <person name="Sahin N."/>
            <person name="Ay H."/>
            <person name="Saygin H."/>
        </authorList>
    </citation>
    <scope>NUCLEOTIDE SEQUENCE [LARGE SCALE GENOMIC DNA]</scope>
    <source>
        <strain evidence="2 3">JCM 30547</strain>
    </source>
</reference>
<gene>
    <name evidence="2" type="ORF">E1261_33395</name>
</gene>
<dbReference type="SUPFAM" id="SSF52980">
    <property type="entry name" value="Restriction endonuclease-like"/>
    <property type="match status" value="1"/>
</dbReference>
<proteinExistence type="predicted"/>
<comment type="caution">
    <text evidence="2">The sequence shown here is derived from an EMBL/GenBank/DDBJ whole genome shotgun (WGS) entry which is preliminary data.</text>
</comment>
<evidence type="ECO:0000259" key="1">
    <source>
        <dbReference type="Pfam" id="PF04480"/>
    </source>
</evidence>
<feature type="domain" description="DUF559" evidence="1">
    <location>
        <begin position="216"/>
        <end position="280"/>
    </location>
</feature>
<dbReference type="RefSeq" id="WP_132413681.1">
    <property type="nucleotide sequence ID" value="NZ_SMKA01000220.1"/>
</dbReference>